<name>F2AYF4_RHOBT</name>
<reference evidence="1 2" key="1">
    <citation type="journal article" date="2013" name="Mar. Genomics">
        <title>Expression of sulfatases in Rhodopirellula baltica and the diversity of sulfatases in the genus Rhodopirellula.</title>
        <authorList>
            <person name="Wegner C.E."/>
            <person name="Richter-Heitmann T."/>
            <person name="Klindworth A."/>
            <person name="Klockow C."/>
            <person name="Richter M."/>
            <person name="Achstetter T."/>
            <person name="Glockner F.O."/>
            <person name="Harder J."/>
        </authorList>
    </citation>
    <scope>NUCLEOTIDE SEQUENCE [LARGE SCALE GENOMIC DNA]</scope>
    <source>
        <strain evidence="1 2">WH47</strain>
    </source>
</reference>
<dbReference type="PATRIC" id="fig|991778.3.peg.5039"/>
<gene>
    <name evidence="1" type="ORF">RBWH47_01543</name>
</gene>
<dbReference type="EMBL" id="AFAR01000235">
    <property type="protein sequence ID" value="EGF25305.1"/>
    <property type="molecule type" value="Genomic_DNA"/>
</dbReference>
<accession>F2AYF4</accession>
<sequence length="49" mass="5635">MGDAPKASLLRRRLLQPVFRSCETENKIECGVEDGWINATMRCRPESIR</sequence>
<dbReference type="AlphaFoldDB" id="F2AYF4"/>
<proteinExistence type="predicted"/>
<protein>
    <submittedName>
        <fullName evidence="1">Uncharacterized protein</fullName>
    </submittedName>
</protein>
<evidence type="ECO:0000313" key="2">
    <source>
        <dbReference type="Proteomes" id="UP000006222"/>
    </source>
</evidence>
<comment type="caution">
    <text evidence="1">The sequence shown here is derived from an EMBL/GenBank/DDBJ whole genome shotgun (WGS) entry which is preliminary data.</text>
</comment>
<dbReference type="Proteomes" id="UP000006222">
    <property type="component" value="Unassembled WGS sequence"/>
</dbReference>
<evidence type="ECO:0000313" key="1">
    <source>
        <dbReference type="EMBL" id="EGF25305.1"/>
    </source>
</evidence>
<organism evidence="1 2">
    <name type="scientific">Rhodopirellula baltica WH47</name>
    <dbReference type="NCBI Taxonomy" id="991778"/>
    <lineage>
        <taxon>Bacteria</taxon>
        <taxon>Pseudomonadati</taxon>
        <taxon>Planctomycetota</taxon>
        <taxon>Planctomycetia</taxon>
        <taxon>Pirellulales</taxon>
        <taxon>Pirellulaceae</taxon>
        <taxon>Rhodopirellula</taxon>
    </lineage>
</organism>